<feature type="compositionally biased region" description="Polar residues" evidence="1">
    <location>
        <begin position="58"/>
        <end position="71"/>
    </location>
</feature>
<gene>
    <name evidence="2" type="ORF">BDA99DRAFT_533482</name>
</gene>
<name>A0AAD5KNW7_9FUNG</name>
<dbReference type="AlphaFoldDB" id="A0AAD5KNW7"/>
<feature type="region of interest" description="Disordered" evidence="1">
    <location>
        <begin position="58"/>
        <end position="100"/>
    </location>
</feature>
<dbReference type="EMBL" id="JAIXMP010000005">
    <property type="protein sequence ID" value="KAI9272646.1"/>
    <property type="molecule type" value="Genomic_DNA"/>
</dbReference>
<evidence type="ECO:0000256" key="1">
    <source>
        <dbReference type="SAM" id="MobiDB-lite"/>
    </source>
</evidence>
<comment type="caution">
    <text evidence="2">The sequence shown here is derived from an EMBL/GenBank/DDBJ whole genome shotgun (WGS) entry which is preliminary data.</text>
</comment>
<reference evidence="2" key="2">
    <citation type="submission" date="2023-02" db="EMBL/GenBank/DDBJ databases">
        <authorList>
            <consortium name="DOE Joint Genome Institute"/>
            <person name="Mondo S.J."/>
            <person name="Chang Y."/>
            <person name="Wang Y."/>
            <person name="Ahrendt S."/>
            <person name="Andreopoulos W."/>
            <person name="Barry K."/>
            <person name="Beard J."/>
            <person name="Benny G.L."/>
            <person name="Blankenship S."/>
            <person name="Bonito G."/>
            <person name="Cuomo C."/>
            <person name="Desiro A."/>
            <person name="Gervers K.A."/>
            <person name="Hundley H."/>
            <person name="Kuo A."/>
            <person name="LaButti K."/>
            <person name="Lang B.F."/>
            <person name="Lipzen A."/>
            <person name="O'Donnell K."/>
            <person name="Pangilinan J."/>
            <person name="Reynolds N."/>
            <person name="Sandor L."/>
            <person name="Smith M.W."/>
            <person name="Tsang A."/>
            <person name="Grigoriev I.V."/>
            <person name="Stajich J.E."/>
            <person name="Spatafora J.W."/>
        </authorList>
    </citation>
    <scope>NUCLEOTIDE SEQUENCE</scope>
    <source>
        <strain evidence="2">RSA 2281</strain>
    </source>
</reference>
<dbReference type="Proteomes" id="UP001209540">
    <property type="component" value="Unassembled WGS sequence"/>
</dbReference>
<evidence type="ECO:0000313" key="2">
    <source>
        <dbReference type="EMBL" id="KAI9272646.1"/>
    </source>
</evidence>
<protein>
    <submittedName>
        <fullName evidence="2">Uncharacterized protein</fullName>
    </submittedName>
</protein>
<feature type="compositionally biased region" description="Low complexity" evidence="1">
    <location>
        <begin position="74"/>
        <end position="98"/>
    </location>
</feature>
<feature type="region of interest" description="Disordered" evidence="1">
    <location>
        <begin position="1"/>
        <end position="23"/>
    </location>
</feature>
<reference evidence="2" key="1">
    <citation type="journal article" date="2022" name="IScience">
        <title>Evolution of zygomycete secretomes and the origins of terrestrial fungal ecologies.</title>
        <authorList>
            <person name="Chang Y."/>
            <person name="Wang Y."/>
            <person name="Mondo S."/>
            <person name="Ahrendt S."/>
            <person name="Andreopoulos W."/>
            <person name="Barry K."/>
            <person name="Beard J."/>
            <person name="Benny G.L."/>
            <person name="Blankenship S."/>
            <person name="Bonito G."/>
            <person name="Cuomo C."/>
            <person name="Desiro A."/>
            <person name="Gervers K.A."/>
            <person name="Hundley H."/>
            <person name="Kuo A."/>
            <person name="LaButti K."/>
            <person name="Lang B.F."/>
            <person name="Lipzen A."/>
            <person name="O'Donnell K."/>
            <person name="Pangilinan J."/>
            <person name="Reynolds N."/>
            <person name="Sandor L."/>
            <person name="Smith M.E."/>
            <person name="Tsang A."/>
            <person name="Grigoriev I.V."/>
            <person name="Stajich J.E."/>
            <person name="Spatafora J.W."/>
        </authorList>
    </citation>
    <scope>NUCLEOTIDE SEQUENCE</scope>
    <source>
        <strain evidence="2">RSA 2281</strain>
    </source>
</reference>
<proteinExistence type="predicted"/>
<sequence>MSMMHEARNATNHTLDTNETQNLAPVQEHFNTGDDYEYNDYDDPVSDIEEHWFEGNDQTVTSQNQQSSLKNIDNRSNATNNDNNNDDACSSRSSSTASHDIPIEVDIPAYEQADFIQRKSVDFYATAKDLGLDLPIEGEDGLMSLSKIHKYTIEEIEKTHKGLKEELIGFCRRHRVGCTELEDMVYAGSESIVQGHVFSTKPRQGASDNKKFAKITLPFDARAKKGENHTQNGRQRLLILANIELDTSPTSTNIPAGSHSRKRLYVTASYLDCAAMELQSLMNRNKYYYIYPTMFKHKYLDGSKL</sequence>
<organism evidence="2 3">
    <name type="scientific">Phascolomyces articulosus</name>
    <dbReference type="NCBI Taxonomy" id="60185"/>
    <lineage>
        <taxon>Eukaryota</taxon>
        <taxon>Fungi</taxon>
        <taxon>Fungi incertae sedis</taxon>
        <taxon>Mucoromycota</taxon>
        <taxon>Mucoromycotina</taxon>
        <taxon>Mucoromycetes</taxon>
        <taxon>Mucorales</taxon>
        <taxon>Lichtheimiaceae</taxon>
        <taxon>Phascolomyces</taxon>
    </lineage>
</organism>
<keyword evidence="3" id="KW-1185">Reference proteome</keyword>
<accession>A0AAD5KNW7</accession>
<feature type="compositionally biased region" description="Polar residues" evidence="1">
    <location>
        <begin position="9"/>
        <end position="23"/>
    </location>
</feature>
<evidence type="ECO:0000313" key="3">
    <source>
        <dbReference type="Proteomes" id="UP001209540"/>
    </source>
</evidence>